<keyword evidence="3 8" id="KW-0812">Transmembrane</keyword>
<evidence type="ECO:0000256" key="3">
    <source>
        <dbReference type="ARBA" id="ARBA00022692"/>
    </source>
</evidence>
<evidence type="ECO:0000313" key="12">
    <source>
        <dbReference type="EMBL" id="KAJ1976441.1"/>
    </source>
</evidence>
<evidence type="ECO:0000313" key="13">
    <source>
        <dbReference type="Proteomes" id="UP001151582"/>
    </source>
</evidence>
<sequence>MKPRLPILTWLRLVMLWVAVACFCSVSSQDSPAPEAPTPAPANGNDSSNSTPGLTHDFETGDRATLSENPLEGYRCSPIYGSGSTYNSYRPAQINVTFPTGQSGGVSVVIFNWLDQLHLGVQPFSDTTTRLYVCNQEAIDLKLCTDAERGQMLITSPETAGNPIHTEYVDLTKAAEASTPFVVSYTVNETGIYCVDVMASTPFHAESLWINPYGNLPAMDFPKLLFYGMLALVYLVVGLTWLVGTVRFWREILPVQNYLSLLILCLLLNYAVEFWFYAHYNTHGTKSMALATFLIILSSLRNCLSFFMMLIVALGYGVVKPTLGSTMRKCQILGGVYFLFSCIYGAATVGRFGNNDAAIIGLFAIIPLAITMATFYMWILLALGQTVKVLHQRHQHFKLAMYRRLWRLLFFCACMILVMVAVNIISFVFRNDDRWVGYRWRIRWILFDGWLTLLYTFAFLVILYLWRPTQHNSRYGLEELASDELTADAREDFSPGNSPTFAAATFRGSTSSPHHHRLGRLSTGFDPTAAGAHDPAIVLREFASPTNFSDFLDPDDDDDDNTSGRAGEPRRSSSSLGGYRTSIRPAKDQKYAPTALSDPDTLLAHDDNGGDHYAAESVQSPRLLRPRENSSQFSPSHQTTTTTMGGRATTSQPSNGSPEETVTLFDVSADNDHGNGGRHHRNHGGARGDSDDDEFADFQQGNALNPH</sequence>
<dbReference type="InterPro" id="IPR009637">
    <property type="entry name" value="GPR107/GPR108-like"/>
</dbReference>
<comment type="similarity">
    <text evidence="2">Belongs to the LU7TM family.</text>
</comment>
<dbReference type="Pfam" id="PF21902">
    <property type="entry name" value="PTM1-like_N"/>
    <property type="match status" value="1"/>
</dbReference>
<proteinExistence type="inferred from homology"/>
<evidence type="ECO:0000256" key="1">
    <source>
        <dbReference type="ARBA" id="ARBA00004141"/>
    </source>
</evidence>
<evidence type="ECO:0000256" key="9">
    <source>
        <dbReference type="SAM" id="SignalP"/>
    </source>
</evidence>
<evidence type="ECO:0000256" key="7">
    <source>
        <dbReference type="SAM" id="MobiDB-lite"/>
    </source>
</evidence>
<feature type="transmembrane region" description="Helical" evidence="8">
    <location>
        <begin position="258"/>
        <end position="278"/>
    </location>
</feature>
<evidence type="ECO:0000259" key="10">
    <source>
        <dbReference type="Pfam" id="PF06814"/>
    </source>
</evidence>
<dbReference type="Pfam" id="PF06814">
    <property type="entry name" value="GOST_TM"/>
    <property type="match status" value="1"/>
</dbReference>
<feature type="domain" description="PTM1-like N-terminal" evidence="11">
    <location>
        <begin position="93"/>
        <end position="200"/>
    </location>
</feature>
<name>A0A9W8B1C4_9FUNG</name>
<feature type="chain" id="PRO_5040774328" description="Lung seven transmembrane receptor-domain-containing protein" evidence="9">
    <location>
        <begin position="29"/>
        <end position="707"/>
    </location>
</feature>
<keyword evidence="6 8" id="KW-0472">Membrane</keyword>
<feature type="compositionally biased region" description="Basic and acidic residues" evidence="7">
    <location>
        <begin position="603"/>
        <end position="614"/>
    </location>
</feature>
<feature type="transmembrane region" description="Helical" evidence="8">
    <location>
        <begin position="224"/>
        <end position="246"/>
    </location>
</feature>
<evidence type="ECO:0000256" key="2">
    <source>
        <dbReference type="ARBA" id="ARBA00007883"/>
    </source>
</evidence>
<feature type="compositionally biased region" description="Low complexity" evidence="7">
    <location>
        <begin position="639"/>
        <end position="650"/>
    </location>
</feature>
<evidence type="ECO:0000256" key="6">
    <source>
        <dbReference type="ARBA" id="ARBA00023136"/>
    </source>
</evidence>
<dbReference type="GO" id="GO:0016020">
    <property type="term" value="C:membrane"/>
    <property type="evidence" value="ECO:0007669"/>
    <property type="project" value="UniProtKB-SubCell"/>
</dbReference>
<feature type="transmembrane region" description="Helical" evidence="8">
    <location>
        <begin position="331"/>
        <end position="352"/>
    </location>
</feature>
<dbReference type="GO" id="GO:0005794">
    <property type="term" value="C:Golgi apparatus"/>
    <property type="evidence" value="ECO:0007669"/>
    <property type="project" value="TreeGrafter"/>
</dbReference>
<keyword evidence="13" id="KW-1185">Reference proteome</keyword>
<dbReference type="EMBL" id="JANBQB010000431">
    <property type="protein sequence ID" value="KAJ1976441.1"/>
    <property type="molecule type" value="Genomic_DNA"/>
</dbReference>
<dbReference type="InterPro" id="IPR053938">
    <property type="entry name" value="PTM1-like_N"/>
</dbReference>
<dbReference type="GO" id="GO:0042147">
    <property type="term" value="P:retrograde transport, endosome to Golgi"/>
    <property type="evidence" value="ECO:0007669"/>
    <property type="project" value="TreeGrafter"/>
</dbReference>
<evidence type="ECO:0000256" key="4">
    <source>
        <dbReference type="ARBA" id="ARBA00022729"/>
    </source>
</evidence>
<comment type="caution">
    <text evidence="12">The sequence shown here is derived from an EMBL/GenBank/DDBJ whole genome shotgun (WGS) entry which is preliminary data.</text>
</comment>
<keyword evidence="4 9" id="KW-0732">Signal</keyword>
<feature type="signal peptide" evidence="9">
    <location>
        <begin position="1"/>
        <end position="28"/>
    </location>
</feature>
<keyword evidence="5 8" id="KW-1133">Transmembrane helix</keyword>
<accession>A0A9W8B1C4</accession>
<feature type="compositionally biased region" description="Acidic residues" evidence="7">
    <location>
        <begin position="552"/>
        <end position="561"/>
    </location>
</feature>
<feature type="compositionally biased region" description="Polar residues" evidence="7">
    <location>
        <begin position="651"/>
        <end position="660"/>
    </location>
</feature>
<organism evidence="12 13">
    <name type="scientific">Dimargaris verticillata</name>
    <dbReference type="NCBI Taxonomy" id="2761393"/>
    <lineage>
        <taxon>Eukaryota</taxon>
        <taxon>Fungi</taxon>
        <taxon>Fungi incertae sedis</taxon>
        <taxon>Zoopagomycota</taxon>
        <taxon>Kickxellomycotina</taxon>
        <taxon>Dimargaritomycetes</taxon>
        <taxon>Dimargaritales</taxon>
        <taxon>Dimargaritaceae</taxon>
        <taxon>Dimargaris</taxon>
    </lineage>
</organism>
<reference evidence="12" key="1">
    <citation type="submission" date="2022-07" db="EMBL/GenBank/DDBJ databases">
        <title>Phylogenomic reconstructions and comparative analyses of Kickxellomycotina fungi.</title>
        <authorList>
            <person name="Reynolds N.K."/>
            <person name="Stajich J.E."/>
            <person name="Barry K."/>
            <person name="Grigoriev I.V."/>
            <person name="Crous P."/>
            <person name="Smith M.E."/>
        </authorList>
    </citation>
    <scope>NUCLEOTIDE SEQUENCE</scope>
    <source>
        <strain evidence="12">RSA 567</strain>
    </source>
</reference>
<feature type="transmembrane region" description="Helical" evidence="8">
    <location>
        <begin position="290"/>
        <end position="319"/>
    </location>
</feature>
<dbReference type="OrthoDB" id="19932at2759"/>
<feature type="domain" description="GOST seven transmembrane" evidence="10">
    <location>
        <begin position="222"/>
        <end position="472"/>
    </location>
</feature>
<dbReference type="Proteomes" id="UP001151582">
    <property type="component" value="Unassembled WGS sequence"/>
</dbReference>
<feature type="region of interest" description="Disordered" evidence="7">
    <location>
        <begin position="549"/>
        <end position="707"/>
    </location>
</feature>
<evidence type="ECO:0000256" key="5">
    <source>
        <dbReference type="ARBA" id="ARBA00022989"/>
    </source>
</evidence>
<dbReference type="PANTHER" id="PTHR21229">
    <property type="entry name" value="LUNG SEVEN TRANSMEMBRANE RECEPTOR"/>
    <property type="match status" value="1"/>
</dbReference>
<feature type="region of interest" description="Disordered" evidence="7">
    <location>
        <begin position="504"/>
        <end position="525"/>
    </location>
</feature>
<comment type="subcellular location">
    <subcellularLocation>
        <location evidence="1">Membrane</location>
        <topology evidence="1">Multi-pass membrane protein</topology>
    </subcellularLocation>
</comment>
<feature type="compositionally biased region" description="Polar residues" evidence="7">
    <location>
        <begin position="629"/>
        <end position="638"/>
    </location>
</feature>
<feature type="region of interest" description="Disordered" evidence="7">
    <location>
        <begin position="32"/>
        <end position="61"/>
    </location>
</feature>
<protein>
    <recommendedName>
        <fullName evidence="14">Lung seven transmembrane receptor-domain-containing protein</fullName>
    </recommendedName>
</protein>
<feature type="transmembrane region" description="Helical" evidence="8">
    <location>
        <begin position="358"/>
        <end position="384"/>
    </location>
</feature>
<evidence type="ECO:0000256" key="8">
    <source>
        <dbReference type="SAM" id="Phobius"/>
    </source>
</evidence>
<dbReference type="PANTHER" id="PTHR21229:SF1">
    <property type="entry name" value="GH17801P"/>
    <property type="match status" value="1"/>
</dbReference>
<evidence type="ECO:0008006" key="14">
    <source>
        <dbReference type="Google" id="ProtNLM"/>
    </source>
</evidence>
<feature type="transmembrane region" description="Helical" evidence="8">
    <location>
        <begin position="405"/>
        <end position="429"/>
    </location>
</feature>
<feature type="compositionally biased region" description="Polar residues" evidence="7">
    <location>
        <begin position="44"/>
        <end position="53"/>
    </location>
</feature>
<dbReference type="GO" id="GO:0005829">
    <property type="term" value="C:cytosol"/>
    <property type="evidence" value="ECO:0007669"/>
    <property type="project" value="GOC"/>
</dbReference>
<feature type="transmembrane region" description="Helical" evidence="8">
    <location>
        <begin position="449"/>
        <end position="466"/>
    </location>
</feature>
<evidence type="ECO:0000259" key="11">
    <source>
        <dbReference type="Pfam" id="PF21902"/>
    </source>
</evidence>
<gene>
    <name evidence="12" type="ORF">H4R34_003977</name>
</gene>
<dbReference type="InterPro" id="IPR053937">
    <property type="entry name" value="GOST_TM"/>
</dbReference>
<dbReference type="AlphaFoldDB" id="A0A9W8B1C4"/>